<dbReference type="AlphaFoldDB" id="A0A8H3INZ8"/>
<dbReference type="PIRSF" id="PIRSF005739">
    <property type="entry name" value="O-mtase"/>
    <property type="match status" value="1"/>
</dbReference>
<evidence type="ECO:0000256" key="1">
    <source>
        <dbReference type="ARBA" id="ARBA00022603"/>
    </source>
</evidence>
<gene>
    <name evidence="7" type="ORF">IMSHALPRED_006866</name>
</gene>
<comment type="caution">
    <text evidence="7">The sequence shown here is derived from an EMBL/GenBank/DDBJ whole genome shotgun (WGS) entry which is preliminary data.</text>
</comment>
<dbReference type="InterPro" id="IPR001077">
    <property type="entry name" value="COMT_C"/>
</dbReference>
<name>A0A8H3INZ8_9LECA</name>
<evidence type="ECO:0000259" key="5">
    <source>
        <dbReference type="Pfam" id="PF00891"/>
    </source>
</evidence>
<evidence type="ECO:0000313" key="8">
    <source>
        <dbReference type="Proteomes" id="UP000664534"/>
    </source>
</evidence>
<evidence type="ECO:0000256" key="2">
    <source>
        <dbReference type="ARBA" id="ARBA00022679"/>
    </source>
</evidence>
<dbReference type="OrthoDB" id="1535081at2759"/>
<keyword evidence="2" id="KW-0808">Transferase</keyword>
<evidence type="ECO:0008006" key="9">
    <source>
        <dbReference type="Google" id="ProtNLM"/>
    </source>
</evidence>
<sequence>MSSTEDLHRKIDTLARELQSLCAESAQDDAARKNLLGLTMKVTAELEAPIETVWRMIMSPHAPAALMVMIRMGVVTNLVQSGEPKTAKELSMSCGGDELLIVRMMRPLVALGVFRETDVQTYTSTPISEVLTAPPLIGGYQLMFEAATRSLANMPKYLESTGFKHVNSAPGPFQDSHNTPDGMFQWLINDPPMMSNFNAFMAGSLETRQDWFSTFPVDEILLNGASKGDPESVLLIDIGGGEGHDIEAFHKSFANVPGKLVLQDLPPIIDNIKSLDPAVLRQSYDFFTEQPVKGARGYYLRNIFHDWPDKECVVIMKNIAAAMKPNYSKLLIFEWILPAKDTPLYPALLDVNMMAVLNGMERTETQWTQLLTQAGLEIVKFWKAGTDSEGLIEAVLK</sequence>
<dbReference type="SUPFAM" id="SSF53335">
    <property type="entry name" value="S-adenosyl-L-methionine-dependent methyltransferases"/>
    <property type="match status" value="1"/>
</dbReference>
<dbReference type="InterPro" id="IPR036390">
    <property type="entry name" value="WH_DNA-bd_sf"/>
</dbReference>
<dbReference type="InterPro" id="IPR029063">
    <property type="entry name" value="SAM-dependent_MTases_sf"/>
</dbReference>
<dbReference type="EMBL" id="CAJPDT010000042">
    <property type="protein sequence ID" value="CAF9926138.1"/>
    <property type="molecule type" value="Genomic_DNA"/>
</dbReference>
<reference evidence="7" key="1">
    <citation type="submission" date="2021-03" db="EMBL/GenBank/DDBJ databases">
        <authorList>
            <person name="Tagirdzhanova G."/>
        </authorList>
    </citation>
    <scope>NUCLEOTIDE SEQUENCE</scope>
</reference>
<dbReference type="PANTHER" id="PTHR43712:SF1">
    <property type="entry name" value="HYPOTHETICAL O-METHYLTRANSFERASE (EUROFUNG)-RELATED"/>
    <property type="match status" value="1"/>
</dbReference>
<dbReference type="PROSITE" id="PS51683">
    <property type="entry name" value="SAM_OMT_II"/>
    <property type="match status" value="1"/>
</dbReference>
<proteinExistence type="predicted"/>
<evidence type="ECO:0000259" key="6">
    <source>
        <dbReference type="Pfam" id="PF08100"/>
    </source>
</evidence>
<dbReference type="PANTHER" id="PTHR43712">
    <property type="entry name" value="PUTATIVE (AFU_ORTHOLOGUE AFUA_4G14580)-RELATED"/>
    <property type="match status" value="1"/>
</dbReference>
<dbReference type="GO" id="GO:0032259">
    <property type="term" value="P:methylation"/>
    <property type="evidence" value="ECO:0007669"/>
    <property type="project" value="UniProtKB-KW"/>
</dbReference>
<dbReference type="GO" id="GO:0046983">
    <property type="term" value="F:protein dimerization activity"/>
    <property type="evidence" value="ECO:0007669"/>
    <property type="project" value="InterPro"/>
</dbReference>
<dbReference type="InterPro" id="IPR016461">
    <property type="entry name" value="COMT-like"/>
</dbReference>
<dbReference type="Gene3D" id="1.10.10.10">
    <property type="entry name" value="Winged helix-like DNA-binding domain superfamily/Winged helix DNA-binding domain"/>
    <property type="match status" value="1"/>
</dbReference>
<dbReference type="InterPro" id="IPR036388">
    <property type="entry name" value="WH-like_DNA-bd_sf"/>
</dbReference>
<dbReference type="Pfam" id="PF00891">
    <property type="entry name" value="Methyltransf_2"/>
    <property type="match status" value="1"/>
</dbReference>
<keyword evidence="8" id="KW-1185">Reference proteome</keyword>
<feature type="active site" description="Proton acceptor" evidence="4">
    <location>
        <position position="305"/>
    </location>
</feature>
<dbReference type="Pfam" id="PF08100">
    <property type="entry name" value="Dimerisation"/>
    <property type="match status" value="1"/>
</dbReference>
<accession>A0A8H3INZ8</accession>
<keyword evidence="1" id="KW-0489">Methyltransferase</keyword>
<evidence type="ECO:0000313" key="7">
    <source>
        <dbReference type="EMBL" id="CAF9926138.1"/>
    </source>
</evidence>
<evidence type="ECO:0000256" key="4">
    <source>
        <dbReference type="PIRSR" id="PIRSR005739-1"/>
    </source>
</evidence>
<feature type="domain" description="O-methyltransferase C-terminal" evidence="5">
    <location>
        <begin position="234"/>
        <end position="376"/>
    </location>
</feature>
<feature type="domain" description="O-methyltransferase dimerisation" evidence="6">
    <location>
        <begin position="57"/>
        <end position="132"/>
    </location>
</feature>
<dbReference type="InterPro" id="IPR012967">
    <property type="entry name" value="COMT_dimerisation"/>
</dbReference>
<dbReference type="Proteomes" id="UP000664534">
    <property type="component" value="Unassembled WGS sequence"/>
</dbReference>
<evidence type="ECO:0000256" key="3">
    <source>
        <dbReference type="ARBA" id="ARBA00022691"/>
    </source>
</evidence>
<keyword evidence="3" id="KW-0949">S-adenosyl-L-methionine</keyword>
<dbReference type="SUPFAM" id="SSF46785">
    <property type="entry name" value="Winged helix' DNA-binding domain"/>
    <property type="match status" value="1"/>
</dbReference>
<organism evidence="7 8">
    <name type="scientific">Imshaugia aleurites</name>
    <dbReference type="NCBI Taxonomy" id="172621"/>
    <lineage>
        <taxon>Eukaryota</taxon>
        <taxon>Fungi</taxon>
        <taxon>Dikarya</taxon>
        <taxon>Ascomycota</taxon>
        <taxon>Pezizomycotina</taxon>
        <taxon>Lecanoromycetes</taxon>
        <taxon>OSLEUM clade</taxon>
        <taxon>Lecanoromycetidae</taxon>
        <taxon>Lecanorales</taxon>
        <taxon>Lecanorineae</taxon>
        <taxon>Parmeliaceae</taxon>
        <taxon>Imshaugia</taxon>
    </lineage>
</organism>
<dbReference type="Gene3D" id="3.40.50.150">
    <property type="entry name" value="Vaccinia Virus protein VP39"/>
    <property type="match status" value="1"/>
</dbReference>
<protein>
    <recommendedName>
        <fullName evidence="9">O-methyltransferase domain-containing protein</fullName>
    </recommendedName>
</protein>
<dbReference type="GO" id="GO:0008171">
    <property type="term" value="F:O-methyltransferase activity"/>
    <property type="evidence" value="ECO:0007669"/>
    <property type="project" value="InterPro"/>
</dbReference>